<dbReference type="Proteomes" id="UP001154078">
    <property type="component" value="Chromosome 2"/>
</dbReference>
<sequence>MVEGGDDSDNESIKSQKSGNKCDLCGANYKSSVKCTNCQITVHKKCFEAFSKYVKLNKNDWLCKSCESKSVKAGMGSVESSKLEYLNRELDLMKKLHNEMETSNLLLKLRLKDCDEQYRNICQVENNSNNLSNNQILTTKQQMSRKATFADIAKKDSAVLVIESRNTNTGIETVRQLIQFNLVQK</sequence>
<keyword evidence="3" id="KW-0862">Zinc</keyword>
<keyword evidence="2" id="KW-0863">Zinc-finger</keyword>
<evidence type="ECO:0000259" key="4">
    <source>
        <dbReference type="Pfam" id="PF00130"/>
    </source>
</evidence>
<keyword evidence="6" id="KW-1185">Reference proteome</keyword>
<dbReference type="Pfam" id="PF00130">
    <property type="entry name" value="C1_1"/>
    <property type="match status" value="1"/>
</dbReference>
<dbReference type="InterPro" id="IPR013083">
    <property type="entry name" value="Znf_RING/FYVE/PHD"/>
</dbReference>
<dbReference type="AlphaFoldDB" id="A0A9P0AXS1"/>
<evidence type="ECO:0000256" key="3">
    <source>
        <dbReference type="ARBA" id="ARBA00022833"/>
    </source>
</evidence>
<feature type="domain" description="Phorbol-ester/DAG-type" evidence="4">
    <location>
        <begin position="15"/>
        <end position="53"/>
    </location>
</feature>
<evidence type="ECO:0000313" key="5">
    <source>
        <dbReference type="EMBL" id="CAH0551107.1"/>
    </source>
</evidence>
<dbReference type="GO" id="GO:0008270">
    <property type="term" value="F:zinc ion binding"/>
    <property type="evidence" value="ECO:0007669"/>
    <property type="project" value="UniProtKB-KW"/>
</dbReference>
<accession>A0A9P0AXS1</accession>
<dbReference type="SUPFAM" id="SSF57903">
    <property type="entry name" value="FYVE/PHD zinc finger"/>
    <property type="match status" value="1"/>
</dbReference>
<organism evidence="5 6">
    <name type="scientific">Brassicogethes aeneus</name>
    <name type="common">Rape pollen beetle</name>
    <name type="synonym">Meligethes aeneus</name>
    <dbReference type="NCBI Taxonomy" id="1431903"/>
    <lineage>
        <taxon>Eukaryota</taxon>
        <taxon>Metazoa</taxon>
        <taxon>Ecdysozoa</taxon>
        <taxon>Arthropoda</taxon>
        <taxon>Hexapoda</taxon>
        <taxon>Insecta</taxon>
        <taxon>Pterygota</taxon>
        <taxon>Neoptera</taxon>
        <taxon>Endopterygota</taxon>
        <taxon>Coleoptera</taxon>
        <taxon>Polyphaga</taxon>
        <taxon>Cucujiformia</taxon>
        <taxon>Nitidulidae</taxon>
        <taxon>Meligethinae</taxon>
        <taxon>Brassicogethes</taxon>
    </lineage>
</organism>
<dbReference type="InterPro" id="IPR019786">
    <property type="entry name" value="Zinc_finger_PHD-type_CS"/>
</dbReference>
<dbReference type="Gene3D" id="3.30.40.10">
    <property type="entry name" value="Zinc/RING finger domain, C3HC4 (zinc finger)"/>
    <property type="match status" value="1"/>
</dbReference>
<evidence type="ECO:0000256" key="1">
    <source>
        <dbReference type="ARBA" id="ARBA00022723"/>
    </source>
</evidence>
<evidence type="ECO:0000256" key="2">
    <source>
        <dbReference type="ARBA" id="ARBA00022771"/>
    </source>
</evidence>
<proteinExistence type="predicted"/>
<reference evidence="5" key="1">
    <citation type="submission" date="2021-12" db="EMBL/GenBank/DDBJ databases">
        <authorList>
            <person name="King R."/>
        </authorList>
    </citation>
    <scope>NUCLEOTIDE SEQUENCE</scope>
</reference>
<dbReference type="EMBL" id="OV121133">
    <property type="protein sequence ID" value="CAH0551107.1"/>
    <property type="molecule type" value="Genomic_DNA"/>
</dbReference>
<dbReference type="PROSITE" id="PS01359">
    <property type="entry name" value="ZF_PHD_1"/>
    <property type="match status" value="1"/>
</dbReference>
<dbReference type="InterPro" id="IPR002219">
    <property type="entry name" value="PKC_DAG/PE"/>
</dbReference>
<evidence type="ECO:0000313" key="6">
    <source>
        <dbReference type="Proteomes" id="UP001154078"/>
    </source>
</evidence>
<keyword evidence="1" id="KW-0479">Metal-binding</keyword>
<protein>
    <recommendedName>
        <fullName evidence="4">Phorbol-ester/DAG-type domain-containing protein</fullName>
    </recommendedName>
</protein>
<name>A0A9P0AXS1_BRAAE</name>
<gene>
    <name evidence="5" type="ORF">MELIAE_LOCUS3786</name>
</gene>
<dbReference type="InterPro" id="IPR011011">
    <property type="entry name" value="Znf_FYVE_PHD"/>
</dbReference>